<protein>
    <submittedName>
        <fullName evidence="2">Membrane protein</fullName>
    </submittedName>
</protein>
<keyword evidence="1" id="KW-0472">Membrane</keyword>
<dbReference type="InterPro" id="IPR021830">
    <property type="entry name" value="DUF3422"/>
</dbReference>
<gene>
    <name evidence="2" type="ORF">GCM10007925_14780</name>
</gene>
<keyword evidence="3" id="KW-1185">Reference proteome</keyword>
<name>A0ABQ5Z7Z6_9SPHN</name>
<feature type="transmembrane region" description="Helical" evidence="1">
    <location>
        <begin position="356"/>
        <end position="376"/>
    </location>
</feature>
<feature type="transmembrane region" description="Helical" evidence="1">
    <location>
        <begin position="388"/>
        <end position="405"/>
    </location>
</feature>
<keyword evidence="1" id="KW-0812">Transmembrane</keyword>
<evidence type="ECO:0000313" key="3">
    <source>
        <dbReference type="Proteomes" id="UP001156703"/>
    </source>
</evidence>
<reference evidence="3" key="1">
    <citation type="journal article" date="2019" name="Int. J. Syst. Evol. Microbiol.">
        <title>The Global Catalogue of Microorganisms (GCM) 10K type strain sequencing project: providing services to taxonomists for standard genome sequencing and annotation.</title>
        <authorList>
            <consortium name="The Broad Institute Genomics Platform"/>
            <consortium name="The Broad Institute Genome Sequencing Center for Infectious Disease"/>
            <person name="Wu L."/>
            <person name="Ma J."/>
        </authorList>
    </citation>
    <scope>NUCLEOTIDE SEQUENCE [LARGE SCALE GENOMIC DNA]</scope>
    <source>
        <strain evidence="3">NBRC 102146</strain>
    </source>
</reference>
<organism evidence="2 3">
    <name type="scientific">Sphingomonas astaxanthinifaciens DSM 22298</name>
    <dbReference type="NCBI Taxonomy" id="1123267"/>
    <lineage>
        <taxon>Bacteria</taxon>
        <taxon>Pseudomonadati</taxon>
        <taxon>Pseudomonadota</taxon>
        <taxon>Alphaproteobacteria</taxon>
        <taxon>Sphingomonadales</taxon>
        <taxon>Sphingomonadaceae</taxon>
        <taxon>Sphingomonas</taxon>
    </lineage>
</organism>
<evidence type="ECO:0000256" key="1">
    <source>
        <dbReference type="SAM" id="Phobius"/>
    </source>
</evidence>
<dbReference type="RefSeq" id="WP_029941071.1">
    <property type="nucleotide sequence ID" value="NZ_BSOO01000013.1"/>
</dbReference>
<proteinExistence type="predicted"/>
<keyword evidence="1" id="KW-1133">Transmembrane helix</keyword>
<accession>A0ABQ5Z7Z6</accession>
<evidence type="ECO:0000313" key="2">
    <source>
        <dbReference type="EMBL" id="GLR47765.1"/>
    </source>
</evidence>
<dbReference type="Proteomes" id="UP001156703">
    <property type="component" value="Unassembled WGS sequence"/>
</dbReference>
<comment type="caution">
    <text evidence="2">The sequence shown here is derived from an EMBL/GenBank/DDBJ whole genome shotgun (WGS) entry which is preliminary data.</text>
</comment>
<sequence>MEFHPSRDTLLAEVHARPSTPIEAPMLVTRIAALSGQEGVAADRRHIADLCTRMGKTRPADDSVWCAIDGGDWQLRWERHGEFSSWTFFAKPNWVAGESATDRVPKAWLDSLPGPVLVLTTLIIDRVEEEQAIDAARSEAIGSRVMGGAATVLTDLRADAAGMTRFLLTMHRDDPVLTGRIALILLEIESYRLMALLAFPVAQQTAAKLFDIEAEARELTEKIATHLGVDDDRDLLARLVALSGRMEAMGASTSFRFGAARAYFDIVQTRIGWLGEEPLPGRQTIREFMDRRLVPAIRTCVSVADREAGMIARIARAGQMLSTRVELVTQKINADLLNSMNRRASMQLGLQRTVEGLSVAAVSYYVVSLLLIPVKALGDHRAGLRTDLITIALVPIVVLLVWLSLRRIGKRIDDDDH</sequence>
<dbReference type="Pfam" id="PF11902">
    <property type="entry name" value="DUF3422"/>
    <property type="match status" value="1"/>
</dbReference>
<dbReference type="EMBL" id="BSOO01000013">
    <property type="protein sequence ID" value="GLR47765.1"/>
    <property type="molecule type" value="Genomic_DNA"/>
</dbReference>